<organism evidence="1 2">
    <name type="scientific">Cardiobacterium valvarum F0432</name>
    <dbReference type="NCBI Taxonomy" id="797473"/>
    <lineage>
        <taxon>Bacteria</taxon>
        <taxon>Pseudomonadati</taxon>
        <taxon>Pseudomonadota</taxon>
        <taxon>Gammaproteobacteria</taxon>
        <taxon>Cardiobacteriales</taxon>
        <taxon>Cardiobacteriaceae</taxon>
        <taxon>Cardiobacterium</taxon>
    </lineage>
</organism>
<dbReference type="HOGENOM" id="CLU_3197597_0_0_6"/>
<comment type="caution">
    <text evidence="1">The sequence shown here is derived from an EMBL/GenBank/DDBJ whole genome shotgun (WGS) entry which is preliminary data.</text>
</comment>
<gene>
    <name evidence="1" type="ORF">HMPREF9080_00646</name>
</gene>
<dbReference type="STRING" id="797473.HMPREF9080_00646"/>
<sequence>MSDLARQALTRTTISKHGRITGILRTRINITSSEFIIKSQKTHVM</sequence>
<evidence type="ECO:0000313" key="2">
    <source>
        <dbReference type="Proteomes" id="UP000004750"/>
    </source>
</evidence>
<protein>
    <submittedName>
        <fullName evidence="1">Uncharacterized protein</fullName>
    </submittedName>
</protein>
<name>G9ZD13_9GAMM</name>
<reference evidence="1 2" key="1">
    <citation type="submission" date="2011-08" db="EMBL/GenBank/DDBJ databases">
        <authorList>
            <person name="Weinstock G."/>
            <person name="Sodergren E."/>
            <person name="Clifton S."/>
            <person name="Fulton L."/>
            <person name="Fulton B."/>
            <person name="Courtney L."/>
            <person name="Fronick C."/>
            <person name="Harrison M."/>
            <person name="Strong C."/>
            <person name="Farmer C."/>
            <person name="Delahaunty K."/>
            <person name="Markovic C."/>
            <person name="Hall O."/>
            <person name="Minx P."/>
            <person name="Tomlinson C."/>
            <person name="Mitreva M."/>
            <person name="Hou S."/>
            <person name="Chen J."/>
            <person name="Wollam A."/>
            <person name="Pepin K.H."/>
            <person name="Johnson M."/>
            <person name="Bhonagiri V."/>
            <person name="Zhang X."/>
            <person name="Suruliraj S."/>
            <person name="Warren W."/>
            <person name="Chinwalla A."/>
            <person name="Mardis E.R."/>
            <person name="Wilson R.K."/>
        </authorList>
    </citation>
    <scope>NUCLEOTIDE SEQUENCE [LARGE SCALE GENOMIC DNA]</scope>
    <source>
        <strain evidence="1 2">F0432</strain>
    </source>
</reference>
<dbReference type="EMBL" id="AGCM01000033">
    <property type="protein sequence ID" value="EHM55557.1"/>
    <property type="molecule type" value="Genomic_DNA"/>
</dbReference>
<accession>G9ZD13</accession>
<dbReference type="AlphaFoldDB" id="G9ZD13"/>
<evidence type="ECO:0000313" key="1">
    <source>
        <dbReference type="EMBL" id="EHM55557.1"/>
    </source>
</evidence>
<proteinExistence type="predicted"/>
<dbReference type="Proteomes" id="UP000004750">
    <property type="component" value="Unassembled WGS sequence"/>
</dbReference>